<reference evidence="2" key="2">
    <citation type="journal article" date="2015" name="Data Brief">
        <title>Shoot transcriptome of the giant reed, Arundo donax.</title>
        <authorList>
            <person name="Barrero R.A."/>
            <person name="Guerrero F.D."/>
            <person name="Moolhuijzen P."/>
            <person name="Goolsby J.A."/>
            <person name="Tidwell J."/>
            <person name="Bellgard S.E."/>
            <person name="Bellgard M.I."/>
        </authorList>
    </citation>
    <scope>NUCLEOTIDE SEQUENCE</scope>
    <source>
        <tissue evidence="2">Shoot tissue taken approximately 20 cm above the soil surface</tissue>
    </source>
</reference>
<feature type="compositionally biased region" description="Polar residues" evidence="1">
    <location>
        <begin position="57"/>
        <end position="71"/>
    </location>
</feature>
<accession>A0A0A9F5E8</accession>
<feature type="compositionally biased region" description="Basic and acidic residues" evidence="1">
    <location>
        <begin position="75"/>
        <end position="92"/>
    </location>
</feature>
<feature type="region of interest" description="Disordered" evidence="1">
    <location>
        <begin position="1"/>
        <end position="120"/>
    </location>
</feature>
<protein>
    <submittedName>
        <fullName evidence="2">Uncharacterized protein</fullName>
    </submittedName>
</protein>
<organism evidence="2">
    <name type="scientific">Arundo donax</name>
    <name type="common">Giant reed</name>
    <name type="synonym">Donax arundinaceus</name>
    <dbReference type="NCBI Taxonomy" id="35708"/>
    <lineage>
        <taxon>Eukaryota</taxon>
        <taxon>Viridiplantae</taxon>
        <taxon>Streptophyta</taxon>
        <taxon>Embryophyta</taxon>
        <taxon>Tracheophyta</taxon>
        <taxon>Spermatophyta</taxon>
        <taxon>Magnoliopsida</taxon>
        <taxon>Liliopsida</taxon>
        <taxon>Poales</taxon>
        <taxon>Poaceae</taxon>
        <taxon>PACMAD clade</taxon>
        <taxon>Arundinoideae</taxon>
        <taxon>Arundineae</taxon>
        <taxon>Arundo</taxon>
    </lineage>
</organism>
<dbReference type="EMBL" id="GBRH01194398">
    <property type="protein sequence ID" value="JAE03498.1"/>
    <property type="molecule type" value="Transcribed_RNA"/>
</dbReference>
<proteinExistence type="predicted"/>
<dbReference type="AlphaFoldDB" id="A0A0A9F5E8"/>
<name>A0A0A9F5E8_ARUDO</name>
<sequence>MKACSSWRSLLSLSHSSSSSQGRWQQEGSIYPAATPRQQETSNPGPNRPQRRDFHLGSSNLGPNQPRTRANQPAGRHEPGQDWVFRRRDHESSNQQEQTERISPAGNAPAAFRPPRHLSL</sequence>
<feature type="compositionally biased region" description="Low complexity" evidence="1">
    <location>
        <begin position="1"/>
        <end position="20"/>
    </location>
</feature>
<evidence type="ECO:0000313" key="2">
    <source>
        <dbReference type="EMBL" id="JAE03498.1"/>
    </source>
</evidence>
<evidence type="ECO:0000256" key="1">
    <source>
        <dbReference type="SAM" id="MobiDB-lite"/>
    </source>
</evidence>
<feature type="compositionally biased region" description="Polar residues" evidence="1">
    <location>
        <begin position="36"/>
        <end position="45"/>
    </location>
</feature>
<reference evidence="2" key="1">
    <citation type="submission" date="2014-09" db="EMBL/GenBank/DDBJ databases">
        <authorList>
            <person name="Magalhaes I.L.F."/>
            <person name="Oliveira U."/>
            <person name="Santos F.R."/>
            <person name="Vidigal T.H.D.A."/>
            <person name="Brescovit A.D."/>
            <person name="Santos A.J."/>
        </authorList>
    </citation>
    <scope>NUCLEOTIDE SEQUENCE</scope>
    <source>
        <tissue evidence="2">Shoot tissue taken approximately 20 cm above the soil surface</tissue>
    </source>
</reference>